<dbReference type="PROSITE" id="PS00086">
    <property type="entry name" value="CYTOCHROME_P450"/>
    <property type="match status" value="1"/>
</dbReference>
<feature type="transmembrane region" description="Helical" evidence="10">
    <location>
        <begin position="209"/>
        <end position="229"/>
    </location>
</feature>
<gene>
    <name evidence="11" type="ORF">H6P81_017583</name>
</gene>
<dbReference type="PANTHER" id="PTHR47950">
    <property type="entry name" value="CYTOCHROME P450, FAMILY 76, SUBFAMILY C, POLYPEPTIDE 5-RELATED"/>
    <property type="match status" value="1"/>
</dbReference>
<evidence type="ECO:0000256" key="9">
    <source>
        <dbReference type="RuleBase" id="RU000461"/>
    </source>
</evidence>
<evidence type="ECO:0000256" key="6">
    <source>
        <dbReference type="ARBA" id="ARBA00023004"/>
    </source>
</evidence>
<evidence type="ECO:0000256" key="7">
    <source>
        <dbReference type="ARBA" id="ARBA00023033"/>
    </source>
</evidence>
<evidence type="ECO:0000256" key="5">
    <source>
        <dbReference type="ARBA" id="ARBA00023002"/>
    </source>
</evidence>
<evidence type="ECO:0008006" key="13">
    <source>
        <dbReference type="Google" id="ProtNLM"/>
    </source>
</evidence>
<evidence type="ECO:0000256" key="3">
    <source>
        <dbReference type="ARBA" id="ARBA00022617"/>
    </source>
</evidence>
<keyword evidence="12" id="KW-1185">Reference proteome</keyword>
<comment type="cofactor">
    <cofactor evidence="1 8">
        <name>heme</name>
        <dbReference type="ChEBI" id="CHEBI:30413"/>
    </cofactor>
</comment>
<dbReference type="GO" id="GO:0005506">
    <property type="term" value="F:iron ion binding"/>
    <property type="evidence" value="ECO:0007669"/>
    <property type="project" value="InterPro"/>
</dbReference>
<dbReference type="CDD" id="cd11073">
    <property type="entry name" value="CYP76-like"/>
    <property type="match status" value="1"/>
</dbReference>
<keyword evidence="6 8" id="KW-0408">Iron</keyword>
<evidence type="ECO:0000256" key="10">
    <source>
        <dbReference type="SAM" id="Phobius"/>
    </source>
</evidence>
<accession>A0AAV7E0C5</accession>
<keyword evidence="3 8" id="KW-0349">Heme</keyword>
<keyword evidence="10" id="KW-0812">Transmembrane</keyword>
<dbReference type="Pfam" id="PF00067">
    <property type="entry name" value="p450"/>
    <property type="match status" value="1"/>
</dbReference>
<dbReference type="InterPro" id="IPR001128">
    <property type="entry name" value="Cyt_P450"/>
</dbReference>
<name>A0AAV7E0C5_ARIFI</name>
<protein>
    <recommendedName>
        <fullName evidence="13">Cytochrome P450</fullName>
    </recommendedName>
</protein>
<proteinExistence type="inferred from homology"/>
<keyword evidence="10" id="KW-1133">Transmembrane helix</keyword>
<evidence type="ECO:0000313" key="11">
    <source>
        <dbReference type="EMBL" id="KAG9441729.1"/>
    </source>
</evidence>
<reference evidence="11 12" key="1">
    <citation type="submission" date="2021-07" db="EMBL/GenBank/DDBJ databases">
        <title>The Aristolochia fimbriata genome: insights into angiosperm evolution, floral development and chemical biosynthesis.</title>
        <authorList>
            <person name="Jiao Y."/>
        </authorList>
    </citation>
    <scope>NUCLEOTIDE SEQUENCE [LARGE SCALE GENOMIC DNA]</scope>
    <source>
        <strain evidence="11">IBCAS-2021</strain>
        <tissue evidence="11">Leaf</tissue>
    </source>
</reference>
<dbReference type="InterPro" id="IPR017972">
    <property type="entry name" value="Cyt_P450_CS"/>
</dbReference>
<keyword evidence="7 9" id="KW-0503">Monooxygenase</keyword>
<dbReference type="EMBL" id="JAINDJ010000007">
    <property type="protein sequence ID" value="KAG9441729.1"/>
    <property type="molecule type" value="Genomic_DNA"/>
</dbReference>
<feature type="transmembrane region" description="Helical" evidence="10">
    <location>
        <begin position="6"/>
        <end position="23"/>
    </location>
</feature>
<keyword evidence="4 8" id="KW-0479">Metal-binding</keyword>
<dbReference type="GO" id="GO:0004497">
    <property type="term" value="F:monooxygenase activity"/>
    <property type="evidence" value="ECO:0007669"/>
    <property type="project" value="UniProtKB-KW"/>
</dbReference>
<dbReference type="Proteomes" id="UP000825729">
    <property type="component" value="Unassembled WGS sequence"/>
</dbReference>
<dbReference type="AlphaFoldDB" id="A0AAV7E0C5"/>
<dbReference type="InterPro" id="IPR036396">
    <property type="entry name" value="Cyt_P450_sf"/>
</dbReference>
<sequence>MAVTLLSGLFFFLLLPVLYLFFLRPSSNSNRRLPPGPFSWPLIGTLLPKLKKQPHVELSNLANKYGPLMVLKFGVEPVVVASSHTAAMEVLKNQDRVLSGRFAPHSTRIPGYIEHSMVWSDCTDYWKLIRKICRTELFSTKMLDAQSHVRERKVSELVDFLRRNKDGEVVRFADVIFGAILNVLGALIFDRDVYDYYDEGDNNLGMKGMIRQLMVLAAIPNLADLYPILGGSDLQGLRKASAKCVQRMNDSWAAIVKERRADKDGSHTDFLQVLIDAGFNDPQIDALLLETFGPGSDTSTSTIEWAMAELLRRPEKLQKVREELDTVIGKKPLRESDLPNLPYLHAVVKETLRLHPPVTFLLPHRAMETCEVMNHTIPKDCQLMVNTYAIGRDPKTWDDPLSFVPERFINSDVDYQGNDFHYIPFGAGRRICPGMSLATRVVRLILASLIHTFDWSLPDGMHPDELDMNDKFGLALLKDVPLVVVPKLQEL</sequence>
<evidence type="ECO:0000256" key="8">
    <source>
        <dbReference type="PIRSR" id="PIRSR602401-1"/>
    </source>
</evidence>
<evidence type="ECO:0000313" key="12">
    <source>
        <dbReference type="Proteomes" id="UP000825729"/>
    </source>
</evidence>
<keyword evidence="5 9" id="KW-0560">Oxidoreductase</keyword>
<dbReference type="PANTHER" id="PTHR47950:SF49">
    <property type="entry name" value="CYTOCHROME P450"/>
    <property type="match status" value="1"/>
</dbReference>
<dbReference type="SUPFAM" id="SSF48264">
    <property type="entry name" value="Cytochrome P450"/>
    <property type="match status" value="1"/>
</dbReference>
<dbReference type="GO" id="GO:0020037">
    <property type="term" value="F:heme binding"/>
    <property type="evidence" value="ECO:0007669"/>
    <property type="project" value="InterPro"/>
</dbReference>
<evidence type="ECO:0000256" key="4">
    <source>
        <dbReference type="ARBA" id="ARBA00022723"/>
    </source>
</evidence>
<organism evidence="11 12">
    <name type="scientific">Aristolochia fimbriata</name>
    <name type="common">White veined hardy Dutchman's pipe vine</name>
    <dbReference type="NCBI Taxonomy" id="158543"/>
    <lineage>
        <taxon>Eukaryota</taxon>
        <taxon>Viridiplantae</taxon>
        <taxon>Streptophyta</taxon>
        <taxon>Embryophyta</taxon>
        <taxon>Tracheophyta</taxon>
        <taxon>Spermatophyta</taxon>
        <taxon>Magnoliopsida</taxon>
        <taxon>Magnoliidae</taxon>
        <taxon>Piperales</taxon>
        <taxon>Aristolochiaceae</taxon>
        <taxon>Aristolochia</taxon>
    </lineage>
</organism>
<feature type="transmembrane region" description="Helical" evidence="10">
    <location>
        <begin position="169"/>
        <end position="189"/>
    </location>
</feature>
<dbReference type="PRINTS" id="PR00385">
    <property type="entry name" value="P450"/>
</dbReference>
<comment type="similarity">
    <text evidence="2 9">Belongs to the cytochrome P450 family.</text>
</comment>
<keyword evidence="10" id="KW-0472">Membrane</keyword>
<dbReference type="InterPro" id="IPR002401">
    <property type="entry name" value="Cyt_P450_E_grp-I"/>
</dbReference>
<evidence type="ECO:0000256" key="1">
    <source>
        <dbReference type="ARBA" id="ARBA00001971"/>
    </source>
</evidence>
<comment type="caution">
    <text evidence="11">The sequence shown here is derived from an EMBL/GenBank/DDBJ whole genome shotgun (WGS) entry which is preliminary data.</text>
</comment>
<dbReference type="Gene3D" id="1.10.630.10">
    <property type="entry name" value="Cytochrome P450"/>
    <property type="match status" value="1"/>
</dbReference>
<feature type="binding site" description="axial binding residue" evidence="8">
    <location>
        <position position="432"/>
    </location>
    <ligand>
        <name>heme</name>
        <dbReference type="ChEBI" id="CHEBI:30413"/>
    </ligand>
    <ligandPart>
        <name>Fe</name>
        <dbReference type="ChEBI" id="CHEBI:18248"/>
    </ligandPart>
</feature>
<dbReference type="GO" id="GO:0016705">
    <property type="term" value="F:oxidoreductase activity, acting on paired donors, with incorporation or reduction of molecular oxygen"/>
    <property type="evidence" value="ECO:0007669"/>
    <property type="project" value="InterPro"/>
</dbReference>
<dbReference type="PRINTS" id="PR00463">
    <property type="entry name" value="EP450I"/>
</dbReference>
<evidence type="ECO:0000256" key="2">
    <source>
        <dbReference type="ARBA" id="ARBA00010617"/>
    </source>
</evidence>
<dbReference type="FunFam" id="1.10.630.10:FF:000126">
    <property type="entry name" value="Predicted protein"/>
    <property type="match status" value="1"/>
</dbReference>